<accession>A0A5S9MC85</accession>
<evidence type="ECO:0000259" key="3">
    <source>
        <dbReference type="Pfam" id="PF00497"/>
    </source>
</evidence>
<dbReference type="EMBL" id="AP021906">
    <property type="protein sequence ID" value="BBP91120.1"/>
    <property type="molecule type" value="Genomic_DNA"/>
</dbReference>
<dbReference type="InterPro" id="IPR001638">
    <property type="entry name" value="Solute-binding_3/MltF_N"/>
</dbReference>
<protein>
    <recommendedName>
        <fullName evidence="3">Solute-binding protein family 3/N-terminal domain-containing protein</fullName>
    </recommendedName>
</protein>
<dbReference type="SUPFAM" id="SSF53850">
    <property type="entry name" value="Periplasmic binding protein-like II"/>
    <property type="match status" value="1"/>
</dbReference>
<sequence length="46" mass="5421">MTITEERKKEVNFSDVYFEAGQSLLVKKGSGIQSIDDLKKERRYWP</sequence>
<gene>
    <name evidence="4" type="ORF">BsIDN1_47380</name>
</gene>
<keyword evidence="2" id="KW-0449">Lipoprotein</keyword>
<evidence type="ECO:0000256" key="1">
    <source>
        <dbReference type="ARBA" id="ARBA00023139"/>
    </source>
</evidence>
<dbReference type="Pfam" id="PF00497">
    <property type="entry name" value="SBP_bac_3"/>
    <property type="match status" value="1"/>
</dbReference>
<organism evidence="4 5">
    <name type="scientific">Bacillus safensis</name>
    <dbReference type="NCBI Taxonomy" id="561879"/>
    <lineage>
        <taxon>Bacteria</taxon>
        <taxon>Bacillati</taxon>
        <taxon>Bacillota</taxon>
        <taxon>Bacilli</taxon>
        <taxon>Bacillales</taxon>
        <taxon>Bacillaceae</taxon>
        <taxon>Bacillus</taxon>
    </lineage>
</organism>
<reference evidence="4 5" key="1">
    <citation type="submission" date="2019-12" db="EMBL/GenBank/DDBJ databases">
        <title>Full genome sequence of a Bacillus safensis strain isolated from commercially available natto in Indonesia.</title>
        <authorList>
            <person name="Yoshida M."/>
            <person name="Uomi M."/>
            <person name="Waturangi D."/>
            <person name="Ekaputri J.J."/>
            <person name="Setiamarga D.H.E."/>
        </authorList>
    </citation>
    <scope>NUCLEOTIDE SEQUENCE [LARGE SCALE GENOMIC DNA]</scope>
    <source>
        <strain evidence="4 5">IDN1</strain>
    </source>
</reference>
<dbReference type="AlphaFoldDB" id="A0A5S9MC85"/>
<keyword evidence="1" id="KW-0564">Palmitate</keyword>
<evidence type="ECO:0000313" key="4">
    <source>
        <dbReference type="EMBL" id="BBP91120.1"/>
    </source>
</evidence>
<feature type="domain" description="Solute-binding protein family 3/N-terminal" evidence="3">
    <location>
        <begin position="1"/>
        <end position="32"/>
    </location>
</feature>
<evidence type="ECO:0000313" key="5">
    <source>
        <dbReference type="Proteomes" id="UP000464658"/>
    </source>
</evidence>
<dbReference type="Proteomes" id="UP000464658">
    <property type="component" value="Chromosome"/>
</dbReference>
<dbReference type="Gene3D" id="3.40.190.10">
    <property type="entry name" value="Periplasmic binding protein-like II"/>
    <property type="match status" value="2"/>
</dbReference>
<name>A0A5S9MC85_BACIA</name>
<proteinExistence type="predicted"/>
<evidence type="ECO:0000256" key="2">
    <source>
        <dbReference type="ARBA" id="ARBA00023288"/>
    </source>
</evidence>